<evidence type="ECO:0000313" key="4">
    <source>
        <dbReference type="Proteomes" id="UP000236333"/>
    </source>
</evidence>
<feature type="compositionally biased region" description="Basic and acidic residues" evidence="1">
    <location>
        <begin position="7"/>
        <end position="16"/>
    </location>
</feature>
<dbReference type="PANTHER" id="PTHR45431">
    <property type="entry name" value="RHODANESE-LIKE DOMAIN-CONTAINING PROTEIN 15, CHLOROPLASTIC"/>
    <property type="match status" value="1"/>
</dbReference>
<proteinExistence type="predicted"/>
<feature type="compositionally biased region" description="Gly residues" evidence="1">
    <location>
        <begin position="133"/>
        <end position="143"/>
    </location>
</feature>
<feature type="region of interest" description="Disordered" evidence="1">
    <location>
        <begin position="1"/>
        <end position="30"/>
    </location>
</feature>
<protein>
    <recommendedName>
        <fullName evidence="2">Rhodanese domain-containing protein</fullName>
    </recommendedName>
</protein>
<dbReference type="CDD" id="cd00158">
    <property type="entry name" value="RHOD"/>
    <property type="match status" value="1"/>
</dbReference>
<dbReference type="Pfam" id="PF00581">
    <property type="entry name" value="Rhodanese"/>
    <property type="match status" value="1"/>
</dbReference>
<organism evidence="3 4">
    <name type="scientific">Tetrabaena socialis</name>
    <dbReference type="NCBI Taxonomy" id="47790"/>
    <lineage>
        <taxon>Eukaryota</taxon>
        <taxon>Viridiplantae</taxon>
        <taxon>Chlorophyta</taxon>
        <taxon>core chlorophytes</taxon>
        <taxon>Chlorophyceae</taxon>
        <taxon>CS clade</taxon>
        <taxon>Chlamydomonadales</taxon>
        <taxon>Tetrabaenaceae</taxon>
        <taxon>Tetrabaena</taxon>
    </lineage>
</organism>
<dbReference type="AlphaFoldDB" id="A0A2J8AGU0"/>
<accession>A0A2J8AGU0</accession>
<dbReference type="SMART" id="SM00450">
    <property type="entry name" value="RHOD"/>
    <property type="match status" value="1"/>
</dbReference>
<feature type="region of interest" description="Disordered" evidence="1">
    <location>
        <begin position="125"/>
        <end position="162"/>
    </location>
</feature>
<feature type="domain" description="Rhodanese" evidence="2">
    <location>
        <begin position="29"/>
        <end position="131"/>
    </location>
</feature>
<dbReference type="OrthoDB" id="566238at2759"/>
<dbReference type="InterPro" id="IPR036873">
    <property type="entry name" value="Rhodanese-like_dom_sf"/>
</dbReference>
<dbReference type="PROSITE" id="PS50206">
    <property type="entry name" value="RHODANESE_3"/>
    <property type="match status" value="1"/>
</dbReference>
<dbReference type="InterPro" id="IPR001763">
    <property type="entry name" value="Rhodanese-like_dom"/>
</dbReference>
<dbReference type="PANTHER" id="PTHR45431:SF3">
    <property type="entry name" value="RHODANESE-LIKE DOMAIN-CONTAINING PROTEIN 15, CHLOROPLASTIC"/>
    <property type="match status" value="1"/>
</dbReference>
<keyword evidence="4" id="KW-1185">Reference proteome</keyword>
<dbReference type="Proteomes" id="UP000236333">
    <property type="component" value="Unassembled WGS sequence"/>
</dbReference>
<evidence type="ECO:0000259" key="2">
    <source>
        <dbReference type="PROSITE" id="PS50206"/>
    </source>
</evidence>
<sequence length="162" mass="17233">MQPQRECPPHRVEHPVHPSMALATDAPHGPNSPRIIDVRTAAEYAAGHIAGAVHASFLPPWSWPSNVAPLLASAAPEAELYVICLSAHRSIGALKWLRERGHMNVRQLQARTAGRVGGMQAWRAQKMPEVRGGQPGDAGGQQAGAGPEAVEGTQQQQGQAQS</sequence>
<dbReference type="InterPro" id="IPR052367">
    <property type="entry name" value="Thiosulfate_ST/Rhodanese-like"/>
</dbReference>
<name>A0A2J8AGU0_9CHLO</name>
<dbReference type="EMBL" id="PGGS01000023">
    <property type="protein sequence ID" value="PNH11732.1"/>
    <property type="molecule type" value="Genomic_DNA"/>
</dbReference>
<dbReference type="SUPFAM" id="SSF52821">
    <property type="entry name" value="Rhodanese/Cell cycle control phosphatase"/>
    <property type="match status" value="1"/>
</dbReference>
<reference evidence="3 4" key="1">
    <citation type="journal article" date="2017" name="Mol. Biol. Evol.">
        <title>The 4-celled Tetrabaena socialis nuclear genome reveals the essential components for genetic control of cell number at the origin of multicellularity in the volvocine lineage.</title>
        <authorList>
            <person name="Featherston J."/>
            <person name="Arakaki Y."/>
            <person name="Hanschen E.R."/>
            <person name="Ferris P.J."/>
            <person name="Michod R.E."/>
            <person name="Olson B.J.S.C."/>
            <person name="Nozaki H."/>
            <person name="Durand P.M."/>
        </authorList>
    </citation>
    <scope>NUCLEOTIDE SEQUENCE [LARGE SCALE GENOMIC DNA]</scope>
    <source>
        <strain evidence="3 4">NIES-571</strain>
    </source>
</reference>
<gene>
    <name evidence="3" type="ORF">TSOC_001400</name>
</gene>
<evidence type="ECO:0000256" key="1">
    <source>
        <dbReference type="SAM" id="MobiDB-lite"/>
    </source>
</evidence>
<comment type="caution">
    <text evidence="3">The sequence shown here is derived from an EMBL/GenBank/DDBJ whole genome shotgun (WGS) entry which is preliminary data.</text>
</comment>
<dbReference type="Gene3D" id="3.40.250.10">
    <property type="entry name" value="Rhodanese-like domain"/>
    <property type="match status" value="1"/>
</dbReference>
<evidence type="ECO:0000313" key="3">
    <source>
        <dbReference type="EMBL" id="PNH11732.1"/>
    </source>
</evidence>